<dbReference type="Pfam" id="PF03358">
    <property type="entry name" value="FMN_red"/>
    <property type="match status" value="1"/>
</dbReference>
<feature type="domain" description="NADPH-dependent FMN reductase-like" evidence="1">
    <location>
        <begin position="2"/>
        <end position="132"/>
    </location>
</feature>
<dbReference type="GO" id="GO:0005829">
    <property type="term" value="C:cytosol"/>
    <property type="evidence" value="ECO:0007669"/>
    <property type="project" value="TreeGrafter"/>
</dbReference>
<dbReference type="Gene3D" id="3.40.50.360">
    <property type="match status" value="1"/>
</dbReference>
<dbReference type="Proteomes" id="UP000677082">
    <property type="component" value="Unassembled WGS sequence"/>
</dbReference>
<dbReference type="SUPFAM" id="SSF52218">
    <property type="entry name" value="Flavoproteins"/>
    <property type="match status" value="1"/>
</dbReference>
<evidence type="ECO:0000313" key="3">
    <source>
        <dbReference type="Proteomes" id="UP000677082"/>
    </source>
</evidence>
<protein>
    <recommendedName>
        <fullName evidence="1">NADPH-dependent FMN reductase-like domain-containing protein</fullName>
    </recommendedName>
</protein>
<sequence>MTRILLISGNTRADSLHTAALRTAARFAPPEISASLYDGLRDLPAFVPGDYSSPDPVAFLRLQVAAADAVVFSTPEFAGSIPGSLKNLLDWLVDGGDLSHKPVAWLSVSTPGQDDGARDLLETVLAHANAKMLHPACMRIPLNAAALDEVDGTLTDPHLHQALLDMLDVLSRALAAPKPKAQPSWQGVSSMFPVVQRNDASAPFRSWRAEIWRPDA</sequence>
<dbReference type="InterPro" id="IPR050712">
    <property type="entry name" value="NAD(P)H-dep_reductase"/>
</dbReference>
<name>A0A919T5I0_9ACTN</name>
<comment type="caution">
    <text evidence="2">The sequence shown here is derived from an EMBL/GenBank/DDBJ whole genome shotgun (WGS) entry which is preliminary data.</text>
</comment>
<dbReference type="InterPro" id="IPR005025">
    <property type="entry name" value="FMN_Rdtase-like_dom"/>
</dbReference>
<dbReference type="RefSeq" id="WP_213004240.1">
    <property type="nucleotide sequence ID" value="NZ_BOQN01000001.1"/>
</dbReference>
<evidence type="ECO:0000259" key="1">
    <source>
        <dbReference type="Pfam" id="PF03358"/>
    </source>
</evidence>
<dbReference type="PANTHER" id="PTHR30543">
    <property type="entry name" value="CHROMATE REDUCTASE"/>
    <property type="match status" value="1"/>
</dbReference>
<dbReference type="PANTHER" id="PTHR30543:SF21">
    <property type="entry name" value="NAD(P)H-DEPENDENT FMN REDUCTASE LOT6"/>
    <property type="match status" value="1"/>
</dbReference>
<proteinExistence type="predicted"/>
<dbReference type="EMBL" id="BOQN01000001">
    <property type="protein sequence ID" value="GIM88255.1"/>
    <property type="molecule type" value="Genomic_DNA"/>
</dbReference>
<dbReference type="GO" id="GO:0016491">
    <property type="term" value="F:oxidoreductase activity"/>
    <property type="evidence" value="ECO:0007669"/>
    <property type="project" value="InterPro"/>
</dbReference>
<accession>A0A919T5I0</accession>
<dbReference type="GO" id="GO:0010181">
    <property type="term" value="F:FMN binding"/>
    <property type="evidence" value="ECO:0007669"/>
    <property type="project" value="TreeGrafter"/>
</dbReference>
<organism evidence="2 3">
    <name type="scientific">Paractinoplanes toevensis</name>
    <dbReference type="NCBI Taxonomy" id="571911"/>
    <lineage>
        <taxon>Bacteria</taxon>
        <taxon>Bacillati</taxon>
        <taxon>Actinomycetota</taxon>
        <taxon>Actinomycetes</taxon>
        <taxon>Micromonosporales</taxon>
        <taxon>Micromonosporaceae</taxon>
        <taxon>Paractinoplanes</taxon>
    </lineage>
</organism>
<dbReference type="InterPro" id="IPR029039">
    <property type="entry name" value="Flavoprotein-like_sf"/>
</dbReference>
<reference evidence="2 3" key="1">
    <citation type="submission" date="2021-03" db="EMBL/GenBank/DDBJ databases">
        <title>Whole genome shotgun sequence of Actinoplanes toevensis NBRC 105298.</title>
        <authorList>
            <person name="Komaki H."/>
            <person name="Tamura T."/>
        </authorList>
    </citation>
    <scope>NUCLEOTIDE SEQUENCE [LARGE SCALE GENOMIC DNA]</scope>
    <source>
        <strain evidence="2 3">NBRC 105298</strain>
    </source>
</reference>
<keyword evidence="3" id="KW-1185">Reference proteome</keyword>
<dbReference type="AlphaFoldDB" id="A0A919T5I0"/>
<gene>
    <name evidence="2" type="ORF">Ato02nite_000480</name>
</gene>
<evidence type="ECO:0000313" key="2">
    <source>
        <dbReference type="EMBL" id="GIM88255.1"/>
    </source>
</evidence>